<name>A0A1S8MQM0_CLOSA</name>
<protein>
    <submittedName>
        <fullName evidence="1">Uncharacterized protein</fullName>
    </submittedName>
</protein>
<dbReference type="Pfam" id="PF19640">
    <property type="entry name" value="DUF6143"/>
    <property type="match status" value="1"/>
</dbReference>
<dbReference type="STRING" id="169679.CSACC_10060"/>
<comment type="caution">
    <text evidence="1">The sequence shown here is derived from an EMBL/GenBank/DDBJ whole genome shotgun (WGS) entry which is preliminary data.</text>
</comment>
<accession>A0A1S8MQM0</accession>
<evidence type="ECO:0000313" key="2">
    <source>
        <dbReference type="Proteomes" id="UP000191154"/>
    </source>
</evidence>
<dbReference type="RefSeq" id="WP_077867356.1">
    <property type="nucleotide sequence ID" value="NZ_LZYZ01000010.1"/>
</dbReference>
<sequence>MECINNSIVLPNPITQIASMPYALYLSLQGKYFIGNTGNLVFDNGKKAWGGLINPCHSGVNLHLYVWTVTNYGDSPIKAQIWFNSIPSGSATKSKLVTPSNTALCPLPKPKVKLIKADNVTKYPQDGVNAFNRIAPPDSTIAQEEDGKFIFPPGGSFIIFLSNLETPNTPAKCNIALGWWEEPISNSDKIIY</sequence>
<gene>
    <name evidence="1" type="ORF">CLOSAC_43810</name>
</gene>
<dbReference type="EMBL" id="LZYZ01000010">
    <property type="protein sequence ID" value="OOM06461.1"/>
    <property type="molecule type" value="Genomic_DNA"/>
</dbReference>
<proteinExistence type="predicted"/>
<reference evidence="1 2" key="1">
    <citation type="submission" date="2016-05" db="EMBL/GenBank/DDBJ databases">
        <title>Microbial solvent formation.</title>
        <authorList>
            <person name="Poehlein A."/>
            <person name="Montoya Solano J.D."/>
            <person name="Flitsch S."/>
            <person name="Krabben P."/>
            <person name="Duerre P."/>
            <person name="Daniel R."/>
        </authorList>
    </citation>
    <scope>NUCLEOTIDE SEQUENCE [LARGE SCALE GENOMIC DNA]</scope>
    <source>
        <strain evidence="1 2">L1-8</strain>
    </source>
</reference>
<dbReference type="InterPro" id="IPR046141">
    <property type="entry name" value="DUF6143"/>
</dbReference>
<dbReference type="AlphaFoldDB" id="A0A1S8MQM0"/>
<dbReference type="Proteomes" id="UP000191154">
    <property type="component" value="Unassembled WGS sequence"/>
</dbReference>
<organism evidence="1 2">
    <name type="scientific">Clostridium saccharobutylicum</name>
    <dbReference type="NCBI Taxonomy" id="169679"/>
    <lineage>
        <taxon>Bacteria</taxon>
        <taxon>Bacillati</taxon>
        <taxon>Bacillota</taxon>
        <taxon>Clostridia</taxon>
        <taxon>Eubacteriales</taxon>
        <taxon>Clostridiaceae</taxon>
        <taxon>Clostridium</taxon>
    </lineage>
</organism>
<evidence type="ECO:0000313" key="1">
    <source>
        <dbReference type="EMBL" id="OOM06461.1"/>
    </source>
</evidence>